<feature type="non-terminal residue" evidence="2">
    <location>
        <position position="1"/>
    </location>
</feature>
<reference evidence="2 3" key="1">
    <citation type="journal article" date="2016" name="Mol. Biol. Evol.">
        <title>Comparative Genomics of Early-Diverging Mushroom-Forming Fungi Provides Insights into the Origins of Lignocellulose Decay Capabilities.</title>
        <authorList>
            <person name="Nagy L.G."/>
            <person name="Riley R."/>
            <person name="Tritt A."/>
            <person name="Adam C."/>
            <person name="Daum C."/>
            <person name="Floudas D."/>
            <person name="Sun H."/>
            <person name="Yadav J.S."/>
            <person name="Pangilinan J."/>
            <person name="Larsson K.H."/>
            <person name="Matsuura K."/>
            <person name="Barry K."/>
            <person name="Labutti K."/>
            <person name="Kuo R."/>
            <person name="Ohm R.A."/>
            <person name="Bhattacharya S.S."/>
            <person name="Shirouzu T."/>
            <person name="Yoshinaga Y."/>
            <person name="Martin F.M."/>
            <person name="Grigoriev I.V."/>
            <person name="Hibbett D.S."/>
        </authorList>
    </citation>
    <scope>NUCLEOTIDE SEQUENCE [LARGE SCALE GENOMIC DNA]</scope>
    <source>
        <strain evidence="2 3">HHB12029</strain>
    </source>
</reference>
<feature type="domain" description="Reverse transcriptase Ty1/copia-type" evidence="1">
    <location>
        <begin position="1"/>
        <end position="51"/>
    </location>
</feature>
<keyword evidence="2" id="KW-0548">Nucleotidyltransferase</keyword>
<evidence type="ECO:0000259" key="1">
    <source>
        <dbReference type="Pfam" id="PF07727"/>
    </source>
</evidence>
<dbReference type="Pfam" id="PF07727">
    <property type="entry name" value="RVT_2"/>
    <property type="match status" value="1"/>
</dbReference>
<dbReference type="OrthoDB" id="2742630at2759"/>
<keyword evidence="2" id="KW-0695">RNA-directed DNA polymerase</keyword>
<gene>
    <name evidence="2" type="ORF">EXIGLDRAFT_577951</name>
</gene>
<evidence type="ECO:0000313" key="2">
    <source>
        <dbReference type="EMBL" id="KZV84359.1"/>
    </source>
</evidence>
<dbReference type="EMBL" id="KV426228">
    <property type="protein sequence ID" value="KZV84359.1"/>
    <property type="molecule type" value="Genomic_DNA"/>
</dbReference>
<organism evidence="2 3">
    <name type="scientific">Exidia glandulosa HHB12029</name>
    <dbReference type="NCBI Taxonomy" id="1314781"/>
    <lineage>
        <taxon>Eukaryota</taxon>
        <taxon>Fungi</taxon>
        <taxon>Dikarya</taxon>
        <taxon>Basidiomycota</taxon>
        <taxon>Agaricomycotina</taxon>
        <taxon>Agaricomycetes</taxon>
        <taxon>Auriculariales</taxon>
        <taxon>Exidiaceae</taxon>
        <taxon>Exidia</taxon>
    </lineage>
</organism>
<dbReference type="STRING" id="1314781.A0A165ZNG4"/>
<dbReference type="Proteomes" id="UP000077266">
    <property type="component" value="Unassembled WGS sequence"/>
</dbReference>
<dbReference type="InParanoid" id="A0A165ZNG4"/>
<keyword evidence="2" id="KW-0808">Transferase</keyword>
<accession>A0A165ZNG4</accession>
<dbReference type="GO" id="GO:0003964">
    <property type="term" value="F:RNA-directed DNA polymerase activity"/>
    <property type="evidence" value="ECO:0007669"/>
    <property type="project" value="UniProtKB-KW"/>
</dbReference>
<dbReference type="InterPro" id="IPR013103">
    <property type="entry name" value="RVT_2"/>
</dbReference>
<name>A0A165ZNG4_EXIGL</name>
<keyword evidence="3" id="KW-1185">Reference proteome</keyword>
<evidence type="ECO:0000313" key="3">
    <source>
        <dbReference type="Proteomes" id="UP000077266"/>
    </source>
</evidence>
<dbReference type="AlphaFoldDB" id="A0A165ZNG4"/>
<proteinExistence type="predicted"/>
<protein>
    <submittedName>
        <fullName evidence="2">Reverse transcriptase</fullName>
    </submittedName>
</protein>
<sequence length="51" mass="5649">RHKARLVAQGFSQVPGVDYFDTFAPVAKLASIRVVLAMAARLDLELHQIDI</sequence>
<feature type="non-terminal residue" evidence="2">
    <location>
        <position position="51"/>
    </location>
</feature>